<keyword evidence="2" id="KW-1185">Reference proteome</keyword>
<dbReference type="EMBL" id="MDGM01000012">
    <property type="protein sequence ID" value="PIB24563.1"/>
    <property type="molecule type" value="Genomic_DNA"/>
</dbReference>
<organism evidence="1 2">
    <name type="scientific">Paramylibacter kogurei</name>
    <dbReference type="NCBI Taxonomy" id="1889778"/>
    <lineage>
        <taxon>Bacteria</taxon>
        <taxon>Pseudomonadati</taxon>
        <taxon>Pseudomonadota</taxon>
        <taxon>Alphaproteobacteria</taxon>
        <taxon>Rhodobacterales</taxon>
        <taxon>Paracoccaceae</taxon>
        <taxon>Paramylibacter</taxon>
    </lineage>
</organism>
<evidence type="ECO:0000313" key="1">
    <source>
        <dbReference type="EMBL" id="PIB24563.1"/>
    </source>
</evidence>
<dbReference type="AlphaFoldDB" id="A0A2G5K6C6"/>
<dbReference type="InterPro" id="IPR026337">
    <property type="entry name" value="AKG_HExxH"/>
</dbReference>
<name>A0A2G5K6C6_9RHOB</name>
<evidence type="ECO:0008006" key="3">
    <source>
        <dbReference type="Google" id="ProtNLM"/>
    </source>
</evidence>
<dbReference type="Proteomes" id="UP000231516">
    <property type="component" value="Unassembled WGS sequence"/>
</dbReference>
<accession>A0A2G5K6C6</accession>
<dbReference type="OrthoDB" id="9769264at2"/>
<gene>
    <name evidence="1" type="ORF">BFP76_05060</name>
</gene>
<proteinExistence type="predicted"/>
<reference evidence="1 2" key="1">
    <citation type="submission" date="2016-08" db="EMBL/GenBank/DDBJ databases">
        <title>Draft genome of Amylibacter sp. strain 4G11.</title>
        <authorList>
            <person name="Wong S.-K."/>
            <person name="Hamasaki K."/>
            <person name="Yoshizawa S."/>
        </authorList>
    </citation>
    <scope>NUCLEOTIDE SEQUENCE [LARGE SCALE GENOMIC DNA]</scope>
    <source>
        <strain evidence="1 2">4G11</strain>
    </source>
</reference>
<comment type="caution">
    <text evidence="1">The sequence shown here is derived from an EMBL/GenBank/DDBJ whole genome shotgun (WGS) entry which is preliminary data.</text>
</comment>
<dbReference type="RefSeq" id="WP_099593030.1">
    <property type="nucleotide sequence ID" value="NZ_MDGM01000012.1"/>
</dbReference>
<sequence>MKIFDGAQHPDEIDTALRANLAQSLVHIAQTFSELINQSDDEIGEMVERIKTTRQPASMFAHYFNLVIAAQNGSTGQILNHWDAMRNTSGGDGLSICPFNKTALGANYDLFPPLLFSEVGQSPMIPPSDADFENFTSHLHQAFEIIKSTDAKLWDEINGCFNLICGSSKTKDPKIAGFGSVTSLMTWGATFVNIDAHQTLLSVVNFLVHETTHARLFGLSFDNPLVFNPLDQNYSSPLRSDPRPMDGIYHATIVCARMAEFNHMLLKSNPLDAITSDELTQSINKNSKRFFDGYDVIKADGDMSPLAAQILSDAYDVVRAFSMTDARV</sequence>
<protein>
    <recommendedName>
        <fullName evidence="3">HEXXH motif domain-containing protein</fullName>
    </recommendedName>
</protein>
<dbReference type="NCBIfam" id="TIGR04267">
    <property type="entry name" value="mod_HExxH"/>
    <property type="match status" value="1"/>
</dbReference>
<evidence type="ECO:0000313" key="2">
    <source>
        <dbReference type="Proteomes" id="UP000231516"/>
    </source>
</evidence>